<organism evidence="2 3">
    <name type="scientific">Cyclocybe aegerita</name>
    <name type="common">Black poplar mushroom</name>
    <name type="synonym">Agrocybe aegerita</name>
    <dbReference type="NCBI Taxonomy" id="1973307"/>
    <lineage>
        <taxon>Eukaryota</taxon>
        <taxon>Fungi</taxon>
        <taxon>Dikarya</taxon>
        <taxon>Basidiomycota</taxon>
        <taxon>Agaricomycotina</taxon>
        <taxon>Agaricomycetes</taxon>
        <taxon>Agaricomycetidae</taxon>
        <taxon>Agaricales</taxon>
        <taxon>Agaricineae</taxon>
        <taxon>Bolbitiaceae</taxon>
        <taxon>Cyclocybe</taxon>
    </lineage>
</organism>
<reference evidence="2 3" key="1">
    <citation type="submission" date="2020-01" db="EMBL/GenBank/DDBJ databases">
        <authorList>
            <person name="Gupta K D."/>
        </authorList>
    </citation>
    <scope>NUCLEOTIDE SEQUENCE [LARGE SCALE GENOMIC DNA]</scope>
</reference>
<name>A0A8S0XRT0_CYCAE</name>
<feature type="region of interest" description="Disordered" evidence="1">
    <location>
        <begin position="1"/>
        <end position="26"/>
    </location>
</feature>
<dbReference type="AlphaFoldDB" id="A0A8S0XRT0"/>
<dbReference type="Proteomes" id="UP000467700">
    <property type="component" value="Unassembled WGS sequence"/>
</dbReference>
<feature type="compositionally biased region" description="Polar residues" evidence="1">
    <location>
        <begin position="1"/>
        <end position="18"/>
    </location>
</feature>
<sequence>MNGSSTTTTTLHGDPNTQTRDRKRSITRLVVPRLPPELFEPIIAHISDVPTLLALCLSSHFLRHEAEPFLYHSPTSSTPTGDPRKHDTNVTLHIRFLTTITNPRNERLALPRASALAAPRSGPAPYDGAEIVGVNLHELQWLNHSDERALSRILERPNYANLRILHVEWTDSEIDVHPEACPELYEFVSSRAGIESFLPGRKVVMLAWVPKCDDERRRSTLEVRVGEALGQVRMFSFGGFYTRPHMSVVAPWLRSVEVLELVGLVDGELDVLPQIPNLRELVLSFKWSSYRLPIPPKDRPRTIHRLFSQCEKLEVVNIAHSWSKTRVISYERGVDHE</sequence>
<comment type="caution">
    <text evidence="2">The sequence shown here is derived from an EMBL/GenBank/DDBJ whole genome shotgun (WGS) entry which is preliminary data.</text>
</comment>
<evidence type="ECO:0000313" key="2">
    <source>
        <dbReference type="EMBL" id="CAA7269733.1"/>
    </source>
</evidence>
<evidence type="ECO:0000313" key="3">
    <source>
        <dbReference type="Proteomes" id="UP000467700"/>
    </source>
</evidence>
<dbReference type="EMBL" id="CACVBS010000079">
    <property type="protein sequence ID" value="CAA7269733.1"/>
    <property type="molecule type" value="Genomic_DNA"/>
</dbReference>
<evidence type="ECO:0000256" key="1">
    <source>
        <dbReference type="SAM" id="MobiDB-lite"/>
    </source>
</evidence>
<proteinExistence type="predicted"/>
<protein>
    <submittedName>
        <fullName evidence="2">Uncharacterized protein</fullName>
    </submittedName>
</protein>
<keyword evidence="3" id="KW-1185">Reference proteome</keyword>
<dbReference type="OrthoDB" id="3232239at2759"/>
<accession>A0A8S0XRT0</accession>
<gene>
    <name evidence="2" type="ORF">AAE3_LOCUS11741</name>
</gene>